<name>A0AAV4XQP2_CAEEX</name>
<gene>
    <name evidence="2" type="ORF">CEXT_163801</name>
</gene>
<dbReference type="AlphaFoldDB" id="A0AAV4XQP2"/>
<feature type="compositionally biased region" description="Basic residues" evidence="1">
    <location>
        <begin position="46"/>
        <end position="55"/>
    </location>
</feature>
<sequence>MGRRRQHRCRTIRRWRQQKRRWQQRKSHEAVVDDGAAARDDGSRSHSNRRRRQQKKTMTAVGNVGSRENHMMQCYMMVAEFT</sequence>
<feature type="compositionally biased region" description="Basic and acidic residues" evidence="1">
    <location>
        <begin position="26"/>
        <end position="44"/>
    </location>
</feature>
<evidence type="ECO:0000313" key="2">
    <source>
        <dbReference type="EMBL" id="GIY96485.1"/>
    </source>
</evidence>
<proteinExistence type="predicted"/>
<feature type="compositionally biased region" description="Basic residues" evidence="1">
    <location>
        <begin position="1"/>
        <end position="25"/>
    </location>
</feature>
<comment type="caution">
    <text evidence="2">The sequence shown here is derived from an EMBL/GenBank/DDBJ whole genome shotgun (WGS) entry which is preliminary data.</text>
</comment>
<feature type="region of interest" description="Disordered" evidence="1">
    <location>
        <begin position="1"/>
        <end position="65"/>
    </location>
</feature>
<dbReference type="EMBL" id="BPLR01018053">
    <property type="protein sequence ID" value="GIY96485.1"/>
    <property type="molecule type" value="Genomic_DNA"/>
</dbReference>
<organism evidence="2 3">
    <name type="scientific">Caerostris extrusa</name>
    <name type="common">Bark spider</name>
    <name type="synonym">Caerostris bankana</name>
    <dbReference type="NCBI Taxonomy" id="172846"/>
    <lineage>
        <taxon>Eukaryota</taxon>
        <taxon>Metazoa</taxon>
        <taxon>Ecdysozoa</taxon>
        <taxon>Arthropoda</taxon>
        <taxon>Chelicerata</taxon>
        <taxon>Arachnida</taxon>
        <taxon>Araneae</taxon>
        <taxon>Araneomorphae</taxon>
        <taxon>Entelegynae</taxon>
        <taxon>Araneoidea</taxon>
        <taxon>Araneidae</taxon>
        <taxon>Caerostris</taxon>
    </lineage>
</organism>
<evidence type="ECO:0000256" key="1">
    <source>
        <dbReference type="SAM" id="MobiDB-lite"/>
    </source>
</evidence>
<dbReference type="Proteomes" id="UP001054945">
    <property type="component" value="Unassembled WGS sequence"/>
</dbReference>
<evidence type="ECO:0000313" key="3">
    <source>
        <dbReference type="Proteomes" id="UP001054945"/>
    </source>
</evidence>
<protein>
    <submittedName>
        <fullName evidence="2">Uncharacterized protein</fullName>
    </submittedName>
</protein>
<reference evidence="2 3" key="1">
    <citation type="submission" date="2021-06" db="EMBL/GenBank/DDBJ databases">
        <title>Caerostris extrusa draft genome.</title>
        <authorList>
            <person name="Kono N."/>
            <person name="Arakawa K."/>
        </authorList>
    </citation>
    <scope>NUCLEOTIDE SEQUENCE [LARGE SCALE GENOMIC DNA]</scope>
</reference>
<accession>A0AAV4XQP2</accession>
<keyword evidence="3" id="KW-1185">Reference proteome</keyword>